<dbReference type="Proteomes" id="UP000829291">
    <property type="component" value="Chromosome 2"/>
</dbReference>
<accession>A0ABM3FF01</accession>
<evidence type="ECO:0000313" key="6">
    <source>
        <dbReference type="Proteomes" id="UP000829291"/>
    </source>
</evidence>
<feature type="transmembrane region" description="Helical" evidence="5">
    <location>
        <begin position="122"/>
        <end position="144"/>
    </location>
</feature>
<dbReference type="GeneID" id="107219494"/>
<evidence type="ECO:0000256" key="3">
    <source>
        <dbReference type="ARBA" id="ARBA00022989"/>
    </source>
</evidence>
<organism evidence="6 7">
    <name type="scientific">Neodiprion lecontei</name>
    <name type="common">Redheaded pine sawfly</name>
    <dbReference type="NCBI Taxonomy" id="441921"/>
    <lineage>
        <taxon>Eukaryota</taxon>
        <taxon>Metazoa</taxon>
        <taxon>Ecdysozoa</taxon>
        <taxon>Arthropoda</taxon>
        <taxon>Hexapoda</taxon>
        <taxon>Insecta</taxon>
        <taxon>Pterygota</taxon>
        <taxon>Neoptera</taxon>
        <taxon>Endopterygota</taxon>
        <taxon>Hymenoptera</taxon>
        <taxon>Tenthredinoidea</taxon>
        <taxon>Diprionidae</taxon>
        <taxon>Diprioninae</taxon>
        <taxon>Neodiprion</taxon>
    </lineage>
</organism>
<dbReference type="InterPro" id="IPR049680">
    <property type="entry name" value="FLVCR1-2_SLC49-like"/>
</dbReference>
<evidence type="ECO:0000256" key="5">
    <source>
        <dbReference type="SAM" id="Phobius"/>
    </source>
</evidence>
<evidence type="ECO:0000313" key="7">
    <source>
        <dbReference type="RefSeq" id="XP_046586598.1"/>
    </source>
</evidence>
<dbReference type="PANTHER" id="PTHR10924:SF27">
    <property type="entry name" value="SOLUTE CARRIER FAMILY 49 MEMBER 4"/>
    <property type="match status" value="1"/>
</dbReference>
<keyword evidence="3 5" id="KW-1133">Transmembrane helix</keyword>
<sequence>MNEVRDSSGHFGLFKSLHYLTHNVSVWRLCGAAALSQGVTGPWLAMITMAFASTVTQGEADKLAFWTVILGSSLGVCASRLMDIFQGHLKIAIFVLLVASSAMFLWVLLLEKQVLTFTKGEFYTAVALGVSSSWATPALFLELASEIAYPVSEAIVGGYMIFLANFVAATFYFSYFLPDMSERWSSYWVFGSLTVASILVMYVKDEYNRTLAMRDIIHVSDDQ</sequence>
<evidence type="ECO:0000256" key="1">
    <source>
        <dbReference type="ARBA" id="ARBA00004141"/>
    </source>
</evidence>
<evidence type="ECO:0000256" key="2">
    <source>
        <dbReference type="ARBA" id="ARBA00022692"/>
    </source>
</evidence>
<proteinExistence type="predicted"/>
<protein>
    <submittedName>
        <fullName evidence="7">Uncharacterized protein LOC107219494</fullName>
    </submittedName>
</protein>
<keyword evidence="2 5" id="KW-0812">Transmembrane</keyword>
<evidence type="ECO:0000256" key="4">
    <source>
        <dbReference type="ARBA" id="ARBA00023136"/>
    </source>
</evidence>
<feature type="transmembrane region" description="Helical" evidence="5">
    <location>
        <begin position="156"/>
        <end position="178"/>
    </location>
</feature>
<dbReference type="PANTHER" id="PTHR10924">
    <property type="entry name" value="MAJOR FACILITATOR SUPERFAMILY PROTEIN-RELATED"/>
    <property type="match status" value="1"/>
</dbReference>
<gene>
    <name evidence="7" type="primary">LOC107219494</name>
</gene>
<name>A0ABM3FF01_NEOLC</name>
<reference evidence="7" key="1">
    <citation type="submission" date="2025-08" db="UniProtKB">
        <authorList>
            <consortium name="RefSeq"/>
        </authorList>
    </citation>
    <scope>IDENTIFICATION</scope>
    <source>
        <tissue evidence="7">Thorax and Abdomen</tissue>
    </source>
</reference>
<feature type="transmembrane region" description="Helical" evidence="5">
    <location>
        <begin position="26"/>
        <end position="51"/>
    </location>
</feature>
<keyword evidence="4 5" id="KW-0472">Membrane</keyword>
<dbReference type="RefSeq" id="XP_046586598.1">
    <property type="nucleotide sequence ID" value="XM_046730642.1"/>
</dbReference>
<comment type="subcellular location">
    <subcellularLocation>
        <location evidence="1">Membrane</location>
        <topology evidence="1">Multi-pass membrane protein</topology>
    </subcellularLocation>
</comment>
<keyword evidence="6" id="KW-1185">Reference proteome</keyword>
<feature type="transmembrane region" description="Helical" evidence="5">
    <location>
        <begin position="89"/>
        <end position="110"/>
    </location>
</feature>
<feature type="transmembrane region" description="Helical" evidence="5">
    <location>
        <begin position="184"/>
        <end position="203"/>
    </location>
</feature>